<dbReference type="PROSITE" id="PS50940">
    <property type="entry name" value="CHIT_BIND_II"/>
    <property type="match status" value="2"/>
</dbReference>
<dbReference type="EnsemblMetazoa" id="CapteT187666">
    <property type="protein sequence ID" value="CapteP187666"/>
    <property type="gene ID" value="CapteG187666"/>
</dbReference>
<feature type="domain" description="Chitin-binding type-2" evidence="1">
    <location>
        <begin position="167"/>
        <end position="220"/>
    </location>
</feature>
<evidence type="ECO:0000313" key="4">
    <source>
        <dbReference type="Proteomes" id="UP000014760"/>
    </source>
</evidence>
<reference evidence="2 4" key="2">
    <citation type="journal article" date="2013" name="Nature">
        <title>Insights into bilaterian evolution from three spiralian genomes.</title>
        <authorList>
            <person name="Simakov O."/>
            <person name="Marletaz F."/>
            <person name="Cho S.J."/>
            <person name="Edsinger-Gonzales E."/>
            <person name="Havlak P."/>
            <person name="Hellsten U."/>
            <person name="Kuo D.H."/>
            <person name="Larsson T."/>
            <person name="Lv J."/>
            <person name="Arendt D."/>
            <person name="Savage R."/>
            <person name="Osoegawa K."/>
            <person name="de Jong P."/>
            <person name="Grimwood J."/>
            <person name="Chapman J.A."/>
            <person name="Shapiro H."/>
            <person name="Aerts A."/>
            <person name="Otillar R.P."/>
            <person name="Terry A.Y."/>
            <person name="Boore J.L."/>
            <person name="Grigoriev I.V."/>
            <person name="Lindberg D.R."/>
            <person name="Seaver E.C."/>
            <person name="Weisblat D.A."/>
            <person name="Putnam N.H."/>
            <person name="Rokhsar D.S."/>
        </authorList>
    </citation>
    <scope>NUCLEOTIDE SEQUENCE</scope>
    <source>
        <strain evidence="2 4">I ESC-2004</strain>
    </source>
</reference>
<dbReference type="Pfam" id="PF01607">
    <property type="entry name" value="CBM_14"/>
    <property type="match status" value="2"/>
</dbReference>
<dbReference type="SMART" id="SM00494">
    <property type="entry name" value="ChtBD2"/>
    <property type="match status" value="2"/>
</dbReference>
<dbReference type="EMBL" id="AMQN01027309">
    <property type="status" value="NOT_ANNOTATED_CDS"/>
    <property type="molecule type" value="Genomic_DNA"/>
</dbReference>
<dbReference type="GO" id="GO:0005576">
    <property type="term" value="C:extracellular region"/>
    <property type="evidence" value="ECO:0007669"/>
    <property type="project" value="InterPro"/>
</dbReference>
<dbReference type="AlphaFoldDB" id="R7U2R3"/>
<protein>
    <recommendedName>
        <fullName evidence="1">Chitin-binding type-2 domain-containing protein</fullName>
    </recommendedName>
</protein>
<dbReference type="GO" id="GO:0008061">
    <property type="term" value="F:chitin binding"/>
    <property type="evidence" value="ECO:0007669"/>
    <property type="project" value="InterPro"/>
</dbReference>
<dbReference type="HOGENOM" id="CLU_1258861_0_0_1"/>
<dbReference type="InterPro" id="IPR036508">
    <property type="entry name" value="Chitin-bd_dom_sf"/>
</dbReference>
<dbReference type="OrthoDB" id="9987187at2759"/>
<dbReference type="Proteomes" id="UP000014760">
    <property type="component" value="Unassembled WGS sequence"/>
</dbReference>
<accession>R7U2R3</accession>
<proteinExistence type="predicted"/>
<evidence type="ECO:0000259" key="1">
    <source>
        <dbReference type="PROSITE" id="PS50940"/>
    </source>
</evidence>
<sequence length="220" mass="25000">RPYIQKLASEPAITIEPVTATSQDPTINDGKTLDTITRDHKSAIPDPSTSAPEFTCPKYNATHCENRRYVYPGDCTKYYACYECMSDIFKCPWAFEYHSILQECVDPMYSDCEDREPAVTIEPVTAISQDPTTDNGMTIDPMTKELTSAIPDPSTSAPEFTCPKYNATHCENRRYVYPGDCTKYYACYECMSDIFKCPWAFEYHSILQECVDPMYSDCEG</sequence>
<organism evidence="2">
    <name type="scientific">Capitella teleta</name>
    <name type="common">Polychaete worm</name>
    <dbReference type="NCBI Taxonomy" id="283909"/>
    <lineage>
        <taxon>Eukaryota</taxon>
        <taxon>Metazoa</taxon>
        <taxon>Spiralia</taxon>
        <taxon>Lophotrochozoa</taxon>
        <taxon>Annelida</taxon>
        <taxon>Polychaeta</taxon>
        <taxon>Sedentaria</taxon>
        <taxon>Scolecida</taxon>
        <taxon>Capitellidae</taxon>
        <taxon>Capitella</taxon>
    </lineage>
</organism>
<dbReference type="SUPFAM" id="SSF57625">
    <property type="entry name" value="Invertebrate chitin-binding proteins"/>
    <property type="match status" value="2"/>
</dbReference>
<feature type="domain" description="Chitin-binding type-2" evidence="1">
    <location>
        <begin position="61"/>
        <end position="114"/>
    </location>
</feature>
<gene>
    <name evidence="2" type="ORF">CAPTEDRAFT_187666</name>
</gene>
<evidence type="ECO:0000313" key="2">
    <source>
        <dbReference type="EMBL" id="ELT97941.1"/>
    </source>
</evidence>
<dbReference type="Gene3D" id="2.170.140.10">
    <property type="entry name" value="Chitin binding domain"/>
    <property type="match status" value="1"/>
</dbReference>
<name>R7U2R3_CAPTE</name>
<dbReference type="OMA" id="ISECDYP"/>
<evidence type="ECO:0000313" key="3">
    <source>
        <dbReference type="EnsemblMetazoa" id="CapteP187666"/>
    </source>
</evidence>
<keyword evidence="4" id="KW-1185">Reference proteome</keyword>
<dbReference type="InterPro" id="IPR002557">
    <property type="entry name" value="Chitin-bd_dom"/>
</dbReference>
<feature type="non-terminal residue" evidence="2">
    <location>
        <position position="1"/>
    </location>
</feature>
<reference evidence="3" key="3">
    <citation type="submission" date="2015-06" db="UniProtKB">
        <authorList>
            <consortium name="EnsemblMetazoa"/>
        </authorList>
    </citation>
    <scope>IDENTIFICATION</scope>
</reference>
<dbReference type="EMBL" id="KB308398">
    <property type="protein sequence ID" value="ELT97941.1"/>
    <property type="molecule type" value="Genomic_DNA"/>
</dbReference>
<reference evidence="4" key="1">
    <citation type="submission" date="2012-12" db="EMBL/GenBank/DDBJ databases">
        <authorList>
            <person name="Hellsten U."/>
            <person name="Grimwood J."/>
            <person name="Chapman J.A."/>
            <person name="Shapiro H."/>
            <person name="Aerts A."/>
            <person name="Otillar R.P."/>
            <person name="Terry A.Y."/>
            <person name="Boore J.L."/>
            <person name="Simakov O."/>
            <person name="Marletaz F."/>
            <person name="Cho S.-J."/>
            <person name="Edsinger-Gonzales E."/>
            <person name="Havlak P."/>
            <person name="Kuo D.-H."/>
            <person name="Larsson T."/>
            <person name="Lv J."/>
            <person name="Arendt D."/>
            <person name="Savage R."/>
            <person name="Osoegawa K."/>
            <person name="de Jong P."/>
            <person name="Lindberg D.R."/>
            <person name="Seaver E.C."/>
            <person name="Weisblat D.A."/>
            <person name="Putnam N.H."/>
            <person name="Grigoriev I.V."/>
            <person name="Rokhsar D.S."/>
        </authorList>
    </citation>
    <scope>NUCLEOTIDE SEQUENCE</scope>
    <source>
        <strain evidence="4">I ESC-2004</strain>
    </source>
</reference>
<dbReference type="STRING" id="283909.R7U2R3"/>